<evidence type="ECO:0000256" key="2">
    <source>
        <dbReference type="ARBA" id="ARBA00009694"/>
    </source>
</evidence>
<feature type="transmembrane region" description="Helical" evidence="6">
    <location>
        <begin position="73"/>
        <end position="91"/>
    </location>
</feature>
<keyword evidence="4 6" id="KW-1133">Transmembrane helix</keyword>
<feature type="transmembrane region" description="Helical" evidence="6">
    <location>
        <begin position="42"/>
        <end position="61"/>
    </location>
</feature>
<keyword evidence="3 6" id="KW-0812">Transmembrane</keyword>
<evidence type="ECO:0000256" key="5">
    <source>
        <dbReference type="ARBA" id="ARBA00023136"/>
    </source>
</evidence>
<gene>
    <name evidence="7" type="ORF">N7U62_07010</name>
</gene>
<accession>A0ABT3CRS0</accession>
<proteinExistence type="inferred from homology"/>
<sequence length="127" mass="13666">MNNNVIKTGAVFGFLTVAIGAFGAHGLKSTLIAHGTLDTFDTGVLYQAIHTFAILITGILFKEFHSSRLNWAFYSFVAGIIIFSGSLYILSVTGIKVWGAITPVGGIGFLVGWILMLLAVNKKRDTE</sequence>
<keyword evidence="5 6" id="KW-0472">Membrane</keyword>
<comment type="similarity">
    <text evidence="2">Belongs to the UPF0382 family.</text>
</comment>
<dbReference type="Proteomes" id="UP001300692">
    <property type="component" value="Unassembled WGS sequence"/>
</dbReference>
<feature type="transmembrane region" description="Helical" evidence="6">
    <location>
        <begin position="97"/>
        <end position="120"/>
    </location>
</feature>
<evidence type="ECO:0000256" key="4">
    <source>
        <dbReference type="ARBA" id="ARBA00022989"/>
    </source>
</evidence>
<dbReference type="PANTHER" id="PTHR43461:SF1">
    <property type="entry name" value="TRANSMEMBRANE PROTEIN 256"/>
    <property type="match status" value="1"/>
</dbReference>
<comment type="subcellular location">
    <subcellularLocation>
        <location evidence="1">Membrane</location>
        <topology evidence="1">Multi-pass membrane protein</topology>
    </subcellularLocation>
</comment>
<evidence type="ECO:0000256" key="6">
    <source>
        <dbReference type="SAM" id="Phobius"/>
    </source>
</evidence>
<dbReference type="PANTHER" id="PTHR43461">
    <property type="entry name" value="TRANSMEMBRANE PROTEIN 256"/>
    <property type="match status" value="1"/>
</dbReference>
<organism evidence="7 8">
    <name type="scientific">Reichenbachiella ulvae</name>
    <dbReference type="NCBI Taxonomy" id="2980104"/>
    <lineage>
        <taxon>Bacteria</taxon>
        <taxon>Pseudomonadati</taxon>
        <taxon>Bacteroidota</taxon>
        <taxon>Cytophagia</taxon>
        <taxon>Cytophagales</taxon>
        <taxon>Reichenbachiellaceae</taxon>
        <taxon>Reichenbachiella</taxon>
    </lineage>
</organism>
<comment type="caution">
    <text evidence="7">The sequence shown here is derived from an EMBL/GenBank/DDBJ whole genome shotgun (WGS) entry which is preliminary data.</text>
</comment>
<dbReference type="Pfam" id="PF04241">
    <property type="entry name" value="DUF423"/>
    <property type="match status" value="1"/>
</dbReference>
<keyword evidence="8" id="KW-1185">Reference proteome</keyword>
<reference evidence="7 8" key="1">
    <citation type="submission" date="2022-10" db="EMBL/GenBank/DDBJ databases">
        <title>Comparative genomics and taxonomic characterization of three novel marine species of genus Reichenbachiella exhibiting antioxidant and polysaccharide degradation activities.</title>
        <authorList>
            <person name="Muhammad N."/>
            <person name="Lee Y.-J."/>
            <person name="Ko J."/>
            <person name="Kim S.-G."/>
        </authorList>
    </citation>
    <scope>NUCLEOTIDE SEQUENCE [LARGE SCALE GENOMIC DNA]</scope>
    <source>
        <strain evidence="7 8">ABR2-5</strain>
    </source>
</reference>
<evidence type="ECO:0000256" key="3">
    <source>
        <dbReference type="ARBA" id="ARBA00022692"/>
    </source>
</evidence>
<name>A0ABT3CRS0_9BACT</name>
<dbReference type="RefSeq" id="WP_264137195.1">
    <property type="nucleotide sequence ID" value="NZ_JAOYOD010000001.1"/>
</dbReference>
<evidence type="ECO:0000256" key="1">
    <source>
        <dbReference type="ARBA" id="ARBA00004141"/>
    </source>
</evidence>
<evidence type="ECO:0000313" key="7">
    <source>
        <dbReference type="EMBL" id="MCV9386406.1"/>
    </source>
</evidence>
<protein>
    <submittedName>
        <fullName evidence="7">DUF423 domain-containing protein</fullName>
    </submittedName>
</protein>
<evidence type="ECO:0000313" key="8">
    <source>
        <dbReference type="Proteomes" id="UP001300692"/>
    </source>
</evidence>
<dbReference type="InterPro" id="IPR006696">
    <property type="entry name" value="DUF423"/>
</dbReference>
<dbReference type="EMBL" id="JAOYOD010000001">
    <property type="protein sequence ID" value="MCV9386406.1"/>
    <property type="molecule type" value="Genomic_DNA"/>
</dbReference>